<evidence type="ECO:0000313" key="2">
    <source>
        <dbReference type="Proteomes" id="UP000053593"/>
    </source>
</evidence>
<sequence length="109" mass="11842">MSEFLPPLPPAPPNASVLALRCRIVYSTRFASSGLCPQGEGAPRKAQQVILSTQRTTSNFLDNVKYMTLASKAVDSAGQKTVNFLGCKFLSPTADYFRVFPPLDSSNEI</sequence>
<dbReference type="Proteomes" id="UP000053593">
    <property type="component" value="Unassembled WGS sequence"/>
</dbReference>
<gene>
    <name evidence="1" type="ORF">GYMLUDRAFT_396529</name>
</gene>
<keyword evidence="2" id="KW-1185">Reference proteome</keyword>
<protein>
    <submittedName>
        <fullName evidence="1">Uncharacterized protein</fullName>
    </submittedName>
</protein>
<accession>A0A0D0AM45</accession>
<dbReference type="EMBL" id="KN834866">
    <property type="protein sequence ID" value="KIK51320.1"/>
    <property type="molecule type" value="Genomic_DNA"/>
</dbReference>
<name>A0A0D0AM45_9AGAR</name>
<dbReference type="AlphaFoldDB" id="A0A0D0AM45"/>
<dbReference type="HOGENOM" id="CLU_2184251_0_0_1"/>
<evidence type="ECO:0000313" key="1">
    <source>
        <dbReference type="EMBL" id="KIK51320.1"/>
    </source>
</evidence>
<proteinExistence type="predicted"/>
<reference evidence="1 2" key="1">
    <citation type="submission" date="2014-04" db="EMBL/GenBank/DDBJ databases">
        <title>Evolutionary Origins and Diversification of the Mycorrhizal Mutualists.</title>
        <authorList>
            <consortium name="DOE Joint Genome Institute"/>
            <consortium name="Mycorrhizal Genomics Consortium"/>
            <person name="Kohler A."/>
            <person name="Kuo A."/>
            <person name="Nagy L.G."/>
            <person name="Floudas D."/>
            <person name="Copeland A."/>
            <person name="Barry K.W."/>
            <person name="Cichocki N."/>
            <person name="Veneault-Fourrey C."/>
            <person name="LaButti K."/>
            <person name="Lindquist E.A."/>
            <person name="Lipzen A."/>
            <person name="Lundell T."/>
            <person name="Morin E."/>
            <person name="Murat C."/>
            <person name="Riley R."/>
            <person name="Ohm R."/>
            <person name="Sun H."/>
            <person name="Tunlid A."/>
            <person name="Henrissat B."/>
            <person name="Grigoriev I.V."/>
            <person name="Hibbett D.S."/>
            <person name="Martin F."/>
        </authorList>
    </citation>
    <scope>NUCLEOTIDE SEQUENCE [LARGE SCALE GENOMIC DNA]</scope>
    <source>
        <strain evidence="1 2">FD-317 M1</strain>
    </source>
</reference>
<organism evidence="1 2">
    <name type="scientific">Collybiopsis luxurians FD-317 M1</name>
    <dbReference type="NCBI Taxonomy" id="944289"/>
    <lineage>
        <taxon>Eukaryota</taxon>
        <taxon>Fungi</taxon>
        <taxon>Dikarya</taxon>
        <taxon>Basidiomycota</taxon>
        <taxon>Agaricomycotina</taxon>
        <taxon>Agaricomycetes</taxon>
        <taxon>Agaricomycetidae</taxon>
        <taxon>Agaricales</taxon>
        <taxon>Marasmiineae</taxon>
        <taxon>Omphalotaceae</taxon>
        <taxon>Collybiopsis</taxon>
        <taxon>Collybiopsis luxurians</taxon>
    </lineage>
</organism>